<evidence type="ECO:0000256" key="5">
    <source>
        <dbReference type="ARBA" id="ARBA00023040"/>
    </source>
</evidence>
<evidence type="ECO:0000256" key="6">
    <source>
        <dbReference type="ARBA" id="ARBA00023136"/>
    </source>
</evidence>
<keyword evidence="6 11" id="KW-0472">Membrane</keyword>
<keyword evidence="8 9" id="KW-0807">Transducer</keyword>
<evidence type="ECO:0000256" key="3">
    <source>
        <dbReference type="ARBA" id="ARBA00022692"/>
    </source>
</evidence>
<comment type="subcellular location">
    <subcellularLocation>
        <location evidence="1">Cell membrane</location>
        <topology evidence="1">Multi-pass membrane protein</topology>
    </subcellularLocation>
</comment>
<keyword evidence="3 9" id="KW-0812">Transmembrane</keyword>
<evidence type="ECO:0000313" key="14">
    <source>
        <dbReference type="Proteomes" id="UP001174136"/>
    </source>
</evidence>
<keyword evidence="4 11" id="KW-1133">Transmembrane helix</keyword>
<dbReference type="SMART" id="SM01381">
    <property type="entry name" value="7TM_GPCR_Srsx"/>
    <property type="match status" value="1"/>
</dbReference>
<evidence type="ECO:0000256" key="8">
    <source>
        <dbReference type="ARBA" id="ARBA00023224"/>
    </source>
</evidence>
<comment type="caution">
    <text evidence="13">The sequence shown here is derived from an EMBL/GenBank/DDBJ whole genome shotgun (WGS) entry which is preliminary data.</text>
</comment>
<dbReference type="Gene3D" id="1.20.1070.10">
    <property type="entry name" value="Rhodopsin 7-helix transmembrane proteins"/>
    <property type="match status" value="1"/>
</dbReference>
<reference evidence="13" key="1">
    <citation type="journal article" date="2023" name="Front. Mar. Sci.">
        <title>A new Merluccius polli reference genome to investigate the effects of global change in West African waters.</title>
        <authorList>
            <person name="Mateo J.L."/>
            <person name="Blanco-Fernandez C."/>
            <person name="Garcia-Vazquez E."/>
            <person name="Machado-Schiaffino G."/>
        </authorList>
    </citation>
    <scope>NUCLEOTIDE SEQUENCE</scope>
    <source>
        <strain evidence="13">C29</strain>
        <tissue evidence="13">Fin</tissue>
    </source>
</reference>
<evidence type="ECO:0000256" key="9">
    <source>
        <dbReference type="RuleBase" id="RU000688"/>
    </source>
</evidence>
<comment type="similarity">
    <text evidence="9">Belongs to the G-protein coupled receptor 1 family.</text>
</comment>
<dbReference type="PROSITE" id="PS00237">
    <property type="entry name" value="G_PROTEIN_RECEP_F1_1"/>
    <property type="match status" value="1"/>
</dbReference>
<dbReference type="GO" id="GO:0001594">
    <property type="term" value="F:trace-amine receptor activity"/>
    <property type="evidence" value="ECO:0007669"/>
    <property type="project" value="TreeGrafter"/>
</dbReference>
<dbReference type="InterPro" id="IPR000276">
    <property type="entry name" value="GPCR_Rhodpsn"/>
</dbReference>
<keyword evidence="14" id="KW-1185">Reference proteome</keyword>
<feature type="transmembrane region" description="Helical" evidence="11">
    <location>
        <begin position="104"/>
        <end position="123"/>
    </location>
</feature>
<dbReference type="PANTHER" id="PTHR24249">
    <property type="entry name" value="HISTAMINE RECEPTOR-RELATED G-PROTEIN COUPLED RECEPTOR"/>
    <property type="match status" value="1"/>
</dbReference>
<gene>
    <name evidence="13" type="primary">Taar7a</name>
    <name evidence="13" type="ORF">N1851_000377</name>
</gene>
<dbReference type="GO" id="GO:0005886">
    <property type="term" value="C:plasma membrane"/>
    <property type="evidence" value="ECO:0007669"/>
    <property type="project" value="UniProtKB-SubCell"/>
</dbReference>
<sequence>MKHPSTSTTQQQQDPPSSTHPAALHCDHYYARLPPKMTTTEEGATTLCFPQRHNDSCRRPVRPHSEAVFYYTVLSSIALLTVVLNLLVVISISHFRKLHTPTNLLLLSLAVSDLLVGLLVMPVETVRITDSCWRMGTYMCSLASLLSYILTSASVGNVVLISVERYVAICYPLHYHTMVTQQRTKACVGLCWFSSVLYNGAILKDHLAHSSRLTPCQGECVVVVTSVTDTVDLVFTFIGPCIVIPVLYLRVLVVAVAQARAMHLQVAMTAPGGADRKSERKAARTLGILVLVFLACLCPYFYPVLAEKYTTHSDSQWLWSIMAWMVYINSTLNPLIYALFYPWFRRAIRLIVTLRIFQDGSAQTSVL</sequence>
<dbReference type="PRINTS" id="PR00237">
    <property type="entry name" value="GPCRRHODOPSN"/>
</dbReference>
<evidence type="ECO:0000256" key="11">
    <source>
        <dbReference type="SAM" id="Phobius"/>
    </source>
</evidence>
<feature type="transmembrane region" description="Helical" evidence="11">
    <location>
        <begin position="233"/>
        <end position="257"/>
    </location>
</feature>
<feature type="region of interest" description="Disordered" evidence="10">
    <location>
        <begin position="1"/>
        <end position="20"/>
    </location>
</feature>
<evidence type="ECO:0000256" key="2">
    <source>
        <dbReference type="ARBA" id="ARBA00022475"/>
    </source>
</evidence>
<evidence type="ECO:0000313" key="13">
    <source>
        <dbReference type="EMBL" id="KAK0156340.1"/>
    </source>
</evidence>
<dbReference type="FunFam" id="1.20.1070.10:FF:000279">
    <property type="entry name" value="Trace amine-associated receptor 16f"/>
    <property type="match status" value="1"/>
</dbReference>
<evidence type="ECO:0000256" key="10">
    <source>
        <dbReference type="SAM" id="MobiDB-lite"/>
    </source>
</evidence>
<dbReference type="PANTHER" id="PTHR24249:SF381">
    <property type="entry name" value="TRACE AMINE ASSOCIATED RECEPTOR 19P-RELATED"/>
    <property type="match status" value="1"/>
</dbReference>
<dbReference type="EMBL" id="JAOPHQ010000013">
    <property type="protein sequence ID" value="KAK0156340.1"/>
    <property type="molecule type" value="Genomic_DNA"/>
</dbReference>
<evidence type="ECO:0000256" key="4">
    <source>
        <dbReference type="ARBA" id="ARBA00022989"/>
    </source>
</evidence>
<dbReference type="SUPFAM" id="SSF81321">
    <property type="entry name" value="Family A G protein-coupled receptor-like"/>
    <property type="match status" value="1"/>
</dbReference>
<protein>
    <submittedName>
        <fullName evidence="13">Trace amine-associated receptor 7a</fullName>
    </submittedName>
</protein>
<feature type="domain" description="G-protein coupled receptors family 1 profile" evidence="12">
    <location>
        <begin position="84"/>
        <end position="337"/>
    </location>
</feature>
<feature type="transmembrane region" description="Helical" evidence="11">
    <location>
        <begin position="317"/>
        <end position="340"/>
    </location>
</feature>
<dbReference type="AlphaFoldDB" id="A0AA47ND55"/>
<dbReference type="PROSITE" id="PS50262">
    <property type="entry name" value="G_PROTEIN_RECEP_F1_2"/>
    <property type="match status" value="1"/>
</dbReference>
<dbReference type="Pfam" id="PF00001">
    <property type="entry name" value="7tm_1"/>
    <property type="match status" value="1"/>
</dbReference>
<keyword evidence="5 9" id="KW-0297">G-protein coupled receptor</keyword>
<evidence type="ECO:0000256" key="7">
    <source>
        <dbReference type="ARBA" id="ARBA00023170"/>
    </source>
</evidence>
<feature type="transmembrane region" description="Helical" evidence="11">
    <location>
        <begin position="286"/>
        <end position="305"/>
    </location>
</feature>
<dbReference type="InterPro" id="IPR017452">
    <property type="entry name" value="GPCR_Rhodpsn_7TM"/>
</dbReference>
<accession>A0AA47ND55</accession>
<feature type="transmembrane region" description="Helical" evidence="11">
    <location>
        <begin position="68"/>
        <end position="92"/>
    </location>
</feature>
<evidence type="ECO:0000259" key="12">
    <source>
        <dbReference type="PROSITE" id="PS50262"/>
    </source>
</evidence>
<dbReference type="InterPro" id="IPR050569">
    <property type="entry name" value="TAAR"/>
</dbReference>
<keyword evidence="2" id="KW-1003">Cell membrane</keyword>
<dbReference type="CDD" id="cd15055">
    <property type="entry name" value="7tmA_TAARs"/>
    <property type="match status" value="1"/>
</dbReference>
<keyword evidence="7 9" id="KW-0675">Receptor</keyword>
<dbReference type="Proteomes" id="UP001174136">
    <property type="component" value="Unassembled WGS sequence"/>
</dbReference>
<name>A0AA47ND55_MERPO</name>
<proteinExistence type="inferred from homology"/>
<organism evidence="13 14">
    <name type="scientific">Merluccius polli</name>
    <name type="common">Benguela hake</name>
    <name type="synonym">Merluccius cadenati</name>
    <dbReference type="NCBI Taxonomy" id="89951"/>
    <lineage>
        <taxon>Eukaryota</taxon>
        <taxon>Metazoa</taxon>
        <taxon>Chordata</taxon>
        <taxon>Craniata</taxon>
        <taxon>Vertebrata</taxon>
        <taxon>Euteleostomi</taxon>
        <taxon>Actinopterygii</taxon>
        <taxon>Neopterygii</taxon>
        <taxon>Teleostei</taxon>
        <taxon>Neoteleostei</taxon>
        <taxon>Acanthomorphata</taxon>
        <taxon>Zeiogadaria</taxon>
        <taxon>Gadariae</taxon>
        <taxon>Gadiformes</taxon>
        <taxon>Gadoidei</taxon>
        <taxon>Merlucciidae</taxon>
        <taxon>Merluccius</taxon>
    </lineage>
</organism>
<feature type="transmembrane region" description="Helical" evidence="11">
    <location>
        <begin position="135"/>
        <end position="163"/>
    </location>
</feature>
<evidence type="ECO:0000256" key="1">
    <source>
        <dbReference type="ARBA" id="ARBA00004651"/>
    </source>
</evidence>